<dbReference type="AlphaFoldDB" id="A0A316LZ14"/>
<dbReference type="RefSeq" id="WP_168972142.1">
    <property type="nucleotide sequence ID" value="NZ_CP076620.1"/>
</dbReference>
<feature type="coiled-coil region" evidence="1">
    <location>
        <begin position="92"/>
        <end position="159"/>
    </location>
</feature>
<sequence>MKYFKHEQDMPLHEIKKKDGTLEHLICLESTRHSVWYDINGFHCNEPNCEINNKQIHRKVELNKQETINLNNRLNELEDYTEFEIKNKHTIIDENLKVKNENKEEIKQLKAQLRIELKKELDSKYGQILKDNYKLIIELRNAKSSLVAIMDQYDKMKNNNIKLLDDVTDELKSTDNALSILKILITELK</sequence>
<accession>A0A316LZ14</accession>
<dbReference type="Proteomes" id="UP000246114">
    <property type="component" value="Unassembled WGS sequence"/>
</dbReference>
<proteinExistence type="predicted"/>
<evidence type="ECO:0000313" key="3">
    <source>
        <dbReference type="Proteomes" id="UP000246114"/>
    </source>
</evidence>
<keyword evidence="1" id="KW-0175">Coiled coil</keyword>
<gene>
    <name evidence="2" type="ORF">DBY38_14895</name>
</gene>
<protein>
    <submittedName>
        <fullName evidence="2">Uncharacterized protein</fullName>
    </submittedName>
</protein>
<dbReference type="GeneID" id="90544008"/>
<organism evidence="2 3">
    <name type="scientific">Clostridium cadaveris</name>
    <dbReference type="NCBI Taxonomy" id="1529"/>
    <lineage>
        <taxon>Bacteria</taxon>
        <taxon>Bacillati</taxon>
        <taxon>Bacillota</taxon>
        <taxon>Clostridia</taxon>
        <taxon>Eubacteriales</taxon>
        <taxon>Clostridiaceae</taxon>
        <taxon>Clostridium</taxon>
    </lineage>
</organism>
<dbReference type="EMBL" id="QAMZ01000057">
    <property type="protein sequence ID" value="PWL51326.1"/>
    <property type="molecule type" value="Genomic_DNA"/>
</dbReference>
<evidence type="ECO:0000313" key="2">
    <source>
        <dbReference type="EMBL" id="PWL51326.1"/>
    </source>
</evidence>
<name>A0A316LZ14_9CLOT</name>
<comment type="caution">
    <text evidence="2">The sequence shown here is derived from an EMBL/GenBank/DDBJ whole genome shotgun (WGS) entry which is preliminary data.</text>
</comment>
<evidence type="ECO:0000256" key="1">
    <source>
        <dbReference type="SAM" id="Coils"/>
    </source>
</evidence>
<reference evidence="2 3" key="1">
    <citation type="submission" date="2018-03" db="EMBL/GenBank/DDBJ databases">
        <title>The uncultured portion of the human microbiome is neutrally assembled.</title>
        <authorList>
            <person name="Jeraldo P."/>
            <person name="Boardman L."/>
            <person name="White B.A."/>
            <person name="Nelson H."/>
            <person name="Goldenfeld N."/>
            <person name="Chia N."/>
        </authorList>
    </citation>
    <scope>NUCLEOTIDE SEQUENCE [LARGE SCALE GENOMIC DNA]</scope>
    <source>
        <strain evidence="2">CIM:MAG 903</strain>
    </source>
</reference>